<name>A0A1I1NJB0_9BACT</name>
<evidence type="ECO:0000313" key="2">
    <source>
        <dbReference type="Proteomes" id="UP000199514"/>
    </source>
</evidence>
<gene>
    <name evidence="1" type="ORF">SAMN05421780_11337</name>
</gene>
<dbReference type="EMBL" id="FOLE01000013">
    <property type="protein sequence ID" value="SFC93820.1"/>
    <property type="molecule type" value="Genomic_DNA"/>
</dbReference>
<accession>A0A1I1NJB0</accession>
<sequence>MQKWLSMYIVIFLANEKPCIIVFIEGLGCKIELLVDTGLHKQYSPKYCLC</sequence>
<keyword evidence="2" id="KW-1185">Reference proteome</keyword>
<reference evidence="1 2" key="1">
    <citation type="submission" date="2016-10" db="EMBL/GenBank/DDBJ databases">
        <authorList>
            <person name="de Groot N.N."/>
        </authorList>
    </citation>
    <scope>NUCLEOTIDE SEQUENCE [LARGE SCALE GENOMIC DNA]</scope>
    <source>
        <strain evidence="1 2">DSM 6793</strain>
    </source>
</reference>
<proteinExistence type="predicted"/>
<protein>
    <submittedName>
        <fullName evidence="1">Uncharacterized protein</fullName>
    </submittedName>
</protein>
<organism evidence="1 2">
    <name type="scientific">Flexibacter flexilis DSM 6793</name>
    <dbReference type="NCBI Taxonomy" id="927664"/>
    <lineage>
        <taxon>Bacteria</taxon>
        <taxon>Pseudomonadati</taxon>
        <taxon>Bacteroidota</taxon>
        <taxon>Cytophagia</taxon>
        <taxon>Cytophagales</taxon>
        <taxon>Flexibacteraceae</taxon>
        <taxon>Flexibacter</taxon>
    </lineage>
</organism>
<dbReference type="STRING" id="927664.SAMN05421780_11337"/>
<dbReference type="Proteomes" id="UP000199514">
    <property type="component" value="Unassembled WGS sequence"/>
</dbReference>
<dbReference type="AlphaFoldDB" id="A0A1I1NJB0"/>
<evidence type="ECO:0000313" key="1">
    <source>
        <dbReference type="EMBL" id="SFC93820.1"/>
    </source>
</evidence>